<evidence type="ECO:0000313" key="9">
    <source>
        <dbReference type="Proteomes" id="UP000548978"/>
    </source>
</evidence>
<comment type="similarity">
    <text evidence="5">Belongs to the YicC/YloC family.</text>
</comment>
<proteinExistence type="inferred from homology"/>
<keyword evidence="2" id="KW-0540">Nuclease</keyword>
<evidence type="ECO:0000259" key="6">
    <source>
        <dbReference type="Pfam" id="PF03755"/>
    </source>
</evidence>
<evidence type="ECO:0000259" key="7">
    <source>
        <dbReference type="Pfam" id="PF08340"/>
    </source>
</evidence>
<name>A0A7W9A1C3_9CAUL</name>
<dbReference type="Proteomes" id="UP000548978">
    <property type="component" value="Unassembled WGS sequence"/>
</dbReference>
<evidence type="ECO:0000256" key="1">
    <source>
        <dbReference type="ARBA" id="ARBA00001968"/>
    </source>
</evidence>
<comment type="caution">
    <text evidence="8">The sequence shown here is derived from an EMBL/GenBank/DDBJ whole genome shotgun (WGS) entry which is preliminary data.</text>
</comment>
<comment type="cofactor">
    <cofactor evidence="1">
        <name>a divalent metal cation</name>
        <dbReference type="ChEBI" id="CHEBI:60240"/>
    </cofactor>
</comment>
<evidence type="ECO:0000256" key="3">
    <source>
        <dbReference type="ARBA" id="ARBA00022759"/>
    </source>
</evidence>
<dbReference type="GO" id="GO:0016787">
    <property type="term" value="F:hydrolase activity"/>
    <property type="evidence" value="ECO:0007669"/>
    <property type="project" value="UniProtKB-KW"/>
</dbReference>
<organism evidence="8 9">
    <name type="scientific">Brevundimonas halotolerans</name>
    <dbReference type="NCBI Taxonomy" id="69670"/>
    <lineage>
        <taxon>Bacteria</taxon>
        <taxon>Pseudomonadati</taxon>
        <taxon>Pseudomonadota</taxon>
        <taxon>Alphaproteobacteria</taxon>
        <taxon>Caulobacterales</taxon>
        <taxon>Caulobacteraceae</taxon>
        <taxon>Brevundimonas</taxon>
    </lineage>
</organism>
<evidence type="ECO:0000313" key="8">
    <source>
        <dbReference type="EMBL" id="MBB5659413.1"/>
    </source>
</evidence>
<dbReference type="RefSeq" id="WP_123286420.1">
    <property type="nucleotide sequence ID" value="NZ_JACIJB010000001.1"/>
</dbReference>
<dbReference type="Pfam" id="PF03755">
    <property type="entry name" value="YicC-like_N"/>
    <property type="match status" value="1"/>
</dbReference>
<protein>
    <submittedName>
        <fullName evidence="8">Uncharacterized protein (TIGR00255 family)</fullName>
    </submittedName>
</protein>
<evidence type="ECO:0000256" key="4">
    <source>
        <dbReference type="ARBA" id="ARBA00022801"/>
    </source>
</evidence>
<dbReference type="EMBL" id="JACIJB010000001">
    <property type="protein sequence ID" value="MBB5659413.1"/>
    <property type="molecule type" value="Genomic_DNA"/>
</dbReference>
<accession>A0A7W9A1C3</accession>
<dbReference type="InterPro" id="IPR013551">
    <property type="entry name" value="YicC-like_C"/>
</dbReference>
<gene>
    <name evidence="8" type="ORF">FHS65_000131</name>
</gene>
<evidence type="ECO:0000256" key="5">
    <source>
        <dbReference type="ARBA" id="ARBA00035648"/>
    </source>
</evidence>
<dbReference type="InterPro" id="IPR005229">
    <property type="entry name" value="YicC/YloC-like"/>
</dbReference>
<dbReference type="InterPro" id="IPR013527">
    <property type="entry name" value="YicC-like_N"/>
</dbReference>
<evidence type="ECO:0000256" key="2">
    <source>
        <dbReference type="ARBA" id="ARBA00022722"/>
    </source>
</evidence>
<dbReference type="NCBIfam" id="TIGR00255">
    <property type="entry name" value="YicC/YloC family endoribonuclease"/>
    <property type="match status" value="1"/>
</dbReference>
<keyword evidence="3" id="KW-0255">Endonuclease</keyword>
<dbReference type="OrthoDB" id="9771229at2"/>
<keyword evidence="4" id="KW-0378">Hydrolase</keyword>
<feature type="domain" description="Endoribonuclease YicC-like C-terminal" evidence="7">
    <location>
        <begin position="179"/>
        <end position="295"/>
    </location>
</feature>
<reference evidence="8 9" key="1">
    <citation type="submission" date="2020-08" db="EMBL/GenBank/DDBJ databases">
        <title>Genomic Encyclopedia of Type Strains, Phase IV (KMG-IV): sequencing the most valuable type-strain genomes for metagenomic binning, comparative biology and taxonomic classification.</title>
        <authorList>
            <person name="Goeker M."/>
        </authorList>
    </citation>
    <scope>NUCLEOTIDE SEQUENCE [LARGE SCALE GENOMIC DNA]</scope>
    <source>
        <strain evidence="8 9">DSM 24448</strain>
    </source>
</reference>
<sequence length="295" mass="32034">MTGTLSGMTGFGRADGALGGWVWTVEARSVNGRGLEVRFRGPPGLDGLERLTKARAQALMNRGQVTVGVQARREANPASEIAVDQALLDRYLALSLELVERGAERPRADGLLVLRGVLDRPEEADSEEQKSALETAIGASIDEALMTLVEARHDEGRQLAALIEGFLDQITAGVDQAETEAAAQTEAVRERFTRRMAELAPDTPGLEDKIVVEAAALAARADVREELDRLRAHLDSGRQLLGQPPAGRKLDFLMQEFMREANTMCSKSATVELTRVGLALKATIDQLREQVQNVE</sequence>
<dbReference type="AlphaFoldDB" id="A0A7W9A1C3"/>
<dbReference type="PANTHER" id="PTHR30636">
    <property type="entry name" value="UPF0701 PROTEIN YICC"/>
    <property type="match status" value="1"/>
</dbReference>
<keyword evidence="9" id="KW-1185">Reference proteome</keyword>
<dbReference type="PANTHER" id="PTHR30636:SF3">
    <property type="entry name" value="UPF0701 PROTEIN YICC"/>
    <property type="match status" value="1"/>
</dbReference>
<dbReference type="Pfam" id="PF08340">
    <property type="entry name" value="YicC-like_C"/>
    <property type="match status" value="1"/>
</dbReference>
<dbReference type="GO" id="GO:0004521">
    <property type="term" value="F:RNA endonuclease activity"/>
    <property type="evidence" value="ECO:0007669"/>
    <property type="project" value="InterPro"/>
</dbReference>
<feature type="domain" description="Endoribonuclease YicC-like N-terminal" evidence="6">
    <location>
        <begin position="7"/>
        <end position="160"/>
    </location>
</feature>